<dbReference type="EC" id="5.3.99.11" evidence="2"/>
<evidence type="ECO:0000313" key="3">
    <source>
        <dbReference type="Proteomes" id="UP001223743"/>
    </source>
</evidence>
<organism evidence="2 3">
    <name type="scientific">Kaistia geumhonensis</name>
    <dbReference type="NCBI Taxonomy" id="410839"/>
    <lineage>
        <taxon>Bacteria</taxon>
        <taxon>Pseudomonadati</taxon>
        <taxon>Pseudomonadota</taxon>
        <taxon>Alphaproteobacteria</taxon>
        <taxon>Hyphomicrobiales</taxon>
        <taxon>Kaistiaceae</taxon>
        <taxon>Kaistia</taxon>
    </lineage>
</organism>
<comment type="caution">
    <text evidence="2">The sequence shown here is derived from an EMBL/GenBank/DDBJ whole genome shotgun (WGS) entry which is preliminary data.</text>
</comment>
<dbReference type="InterPro" id="IPR050312">
    <property type="entry name" value="IolE/XylAMocC-like"/>
</dbReference>
<dbReference type="InterPro" id="IPR036237">
    <property type="entry name" value="Xyl_isomerase-like_sf"/>
</dbReference>
<evidence type="ECO:0000313" key="2">
    <source>
        <dbReference type="EMBL" id="MDQ0516707.1"/>
    </source>
</evidence>
<protein>
    <submittedName>
        <fullName evidence="2">2-keto-myo-inositol isomerase</fullName>
        <ecNumber evidence="2">5.3.99.11</ecNumber>
    </submittedName>
</protein>
<keyword evidence="3" id="KW-1185">Reference proteome</keyword>
<feature type="domain" description="Xylose isomerase-like TIM barrel" evidence="1">
    <location>
        <begin position="21"/>
        <end position="262"/>
    </location>
</feature>
<dbReference type="Proteomes" id="UP001223743">
    <property type="component" value="Unassembled WGS sequence"/>
</dbReference>
<dbReference type="RefSeq" id="WP_266279255.1">
    <property type="nucleotide sequence ID" value="NZ_JAPKNF010000001.1"/>
</dbReference>
<dbReference type="GO" id="GO:0016853">
    <property type="term" value="F:isomerase activity"/>
    <property type="evidence" value="ECO:0007669"/>
    <property type="project" value="UniProtKB-KW"/>
</dbReference>
<keyword evidence="2" id="KW-0413">Isomerase</keyword>
<dbReference type="Gene3D" id="3.20.20.150">
    <property type="entry name" value="Divalent-metal-dependent TIM barrel enzymes"/>
    <property type="match status" value="1"/>
</dbReference>
<dbReference type="SUPFAM" id="SSF51658">
    <property type="entry name" value="Xylose isomerase-like"/>
    <property type="match status" value="1"/>
</dbReference>
<dbReference type="Pfam" id="PF01261">
    <property type="entry name" value="AP_endonuc_2"/>
    <property type="match status" value="1"/>
</dbReference>
<evidence type="ECO:0000259" key="1">
    <source>
        <dbReference type="Pfam" id="PF01261"/>
    </source>
</evidence>
<dbReference type="EMBL" id="JAUSWJ010000001">
    <property type="protein sequence ID" value="MDQ0516707.1"/>
    <property type="molecule type" value="Genomic_DNA"/>
</dbReference>
<dbReference type="InterPro" id="IPR013022">
    <property type="entry name" value="Xyl_isomerase-like_TIM-brl"/>
</dbReference>
<accession>A0ABU0M6Y9</accession>
<sequence>MKTCFNTITAGLDRRLEDILAACGDAGFDGVELDLRHIEPALPRIGGLDGLKALLARHHLAPVSVMAFNLAPFETGTEAFDRYRRGGEVAKAIGAPMLLTYCAEAIPDGMTKEQALDAAAARTAKLADAIAPVAVTLEPIGRTALMGGPSEALTIMRRAGKANVGVMMDTFHYYRGGISDADILAIPRDKLLIVHVNDSEDRPVEDLRDGHRLHVGHGILPLAHDMQLWKQIGYDGYLSVEIFREDYWAQPVEQVVRETKQALDAWLES</sequence>
<reference evidence="2 3" key="1">
    <citation type="submission" date="2023-07" db="EMBL/GenBank/DDBJ databases">
        <title>Genomic Encyclopedia of Type Strains, Phase IV (KMG-IV): sequencing the most valuable type-strain genomes for metagenomic binning, comparative biology and taxonomic classification.</title>
        <authorList>
            <person name="Goeker M."/>
        </authorList>
    </citation>
    <scope>NUCLEOTIDE SEQUENCE [LARGE SCALE GENOMIC DNA]</scope>
    <source>
        <strain evidence="2 3">B1-1</strain>
    </source>
</reference>
<name>A0ABU0M6Y9_9HYPH</name>
<gene>
    <name evidence="2" type="ORF">QO015_002320</name>
</gene>
<dbReference type="PANTHER" id="PTHR12110">
    <property type="entry name" value="HYDROXYPYRUVATE ISOMERASE"/>
    <property type="match status" value="1"/>
</dbReference>
<dbReference type="PANTHER" id="PTHR12110:SF21">
    <property type="entry name" value="XYLOSE ISOMERASE-LIKE TIM BARREL DOMAIN-CONTAINING PROTEIN"/>
    <property type="match status" value="1"/>
</dbReference>
<proteinExistence type="predicted"/>